<keyword evidence="3" id="KW-1185">Reference proteome</keyword>
<sequence length="388" mass="44625">MAINRRRLEDTRRMQLRSGRIIRMTDEVSNVNGGLSTTDSAPVIVQPSDDTSRLEVSGFGPSIRFGGASGIHNVQIPQPHTEYSRDVNVGSTSNASNSRVEFRQYVEESYHDLVNLLTQQMTTILNPMMADHEMKFDRLARQVELIARIVDDDEGERQDTRGNNEGFEILFQNKNDAFRNRENPQLISRGQNADDVLARLRANQSSDEEFNLEAKVDLAELRKGPPYVCSLLKKIPNSEKSNDLKQKSRKRYSFDILKSDQIFYKLKDRDISLCPRCNAIFDAESATTFEKQRIRKELAHREEQARQKHPIRRMEGQSSNGSQRNIVATISRSQALGVQWIRNCQEFQNRDAYYKRNPQWGHRGPPRGRYPYIRGHARGCQRGKGRKG</sequence>
<feature type="region of interest" description="Disordered" evidence="1">
    <location>
        <begin position="302"/>
        <end position="322"/>
    </location>
</feature>
<name>A0A444X2A8_ARAHY</name>
<protein>
    <submittedName>
        <fullName evidence="2">Uncharacterized protein</fullName>
    </submittedName>
</protein>
<evidence type="ECO:0000313" key="2">
    <source>
        <dbReference type="EMBL" id="RYQ83712.1"/>
    </source>
</evidence>
<gene>
    <name evidence="2" type="ORF">Ahy_B10g102508</name>
</gene>
<evidence type="ECO:0000256" key="1">
    <source>
        <dbReference type="SAM" id="MobiDB-lite"/>
    </source>
</evidence>
<accession>A0A444X2A8</accession>
<dbReference type="AlphaFoldDB" id="A0A444X2A8"/>
<proteinExistence type="predicted"/>
<evidence type="ECO:0000313" key="3">
    <source>
        <dbReference type="Proteomes" id="UP000289738"/>
    </source>
</evidence>
<reference evidence="2 3" key="1">
    <citation type="submission" date="2019-01" db="EMBL/GenBank/DDBJ databases">
        <title>Sequencing of cultivated peanut Arachis hypogaea provides insights into genome evolution and oil improvement.</title>
        <authorList>
            <person name="Chen X."/>
        </authorList>
    </citation>
    <scope>NUCLEOTIDE SEQUENCE [LARGE SCALE GENOMIC DNA]</scope>
    <source>
        <strain evidence="3">cv. Fuhuasheng</strain>
        <tissue evidence="2">Leaves</tissue>
    </source>
</reference>
<dbReference type="EMBL" id="SDMP01000020">
    <property type="protein sequence ID" value="RYQ83712.1"/>
    <property type="molecule type" value="Genomic_DNA"/>
</dbReference>
<organism evidence="2 3">
    <name type="scientific">Arachis hypogaea</name>
    <name type="common">Peanut</name>
    <dbReference type="NCBI Taxonomy" id="3818"/>
    <lineage>
        <taxon>Eukaryota</taxon>
        <taxon>Viridiplantae</taxon>
        <taxon>Streptophyta</taxon>
        <taxon>Embryophyta</taxon>
        <taxon>Tracheophyta</taxon>
        <taxon>Spermatophyta</taxon>
        <taxon>Magnoliopsida</taxon>
        <taxon>eudicotyledons</taxon>
        <taxon>Gunneridae</taxon>
        <taxon>Pentapetalae</taxon>
        <taxon>rosids</taxon>
        <taxon>fabids</taxon>
        <taxon>Fabales</taxon>
        <taxon>Fabaceae</taxon>
        <taxon>Papilionoideae</taxon>
        <taxon>50 kb inversion clade</taxon>
        <taxon>dalbergioids sensu lato</taxon>
        <taxon>Dalbergieae</taxon>
        <taxon>Pterocarpus clade</taxon>
        <taxon>Arachis</taxon>
    </lineage>
</organism>
<dbReference type="Proteomes" id="UP000289738">
    <property type="component" value="Chromosome B10"/>
</dbReference>
<comment type="caution">
    <text evidence="2">The sequence shown here is derived from an EMBL/GenBank/DDBJ whole genome shotgun (WGS) entry which is preliminary data.</text>
</comment>